<dbReference type="Proteomes" id="UP000887566">
    <property type="component" value="Unplaced"/>
</dbReference>
<evidence type="ECO:0000313" key="3">
    <source>
        <dbReference type="WBParaSite" id="PSAMB.scaffold2714size21684.g18835.t1"/>
    </source>
</evidence>
<evidence type="ECO:0000256" key="1">
    <source>
        <dbReference type="SAM" id="MobiDB-lite"/>
    </source>
</evidence>
<dbReference type="WBParaSite" id="PSAMB.scaffold2714size21684.g18835.t1">
    <property type="protein sequence ID" value="PSAMB.scaffold2714size21684.g18835.t1"/>
    <property type="gene ID" value="PSAMB.scaffold2714size21684.g18835"/>
</dbReference>
<name>A0A914VY02_9BILA</name>
<feature type="region of interest" description="Disordered" evidence="1">
    <location>
        <begin position="65"/>
        <end position="107"/>
    </location>
</feature>
<reference evidence="3" key="1">
    <citation type="submission" date="2022-11" db="UniProtKB">
        <authorList>
            <consortium name="WormBaseParasite"/>
        </authorList>
    </citation>
    <scope>IDENTIFICATION</scope>
</reference>
<dbReference type="AlphaFoldDB" id="A0A914VY02"/>
<proteinExistence type="predicted"/>
<organism evidence="2 3">
    <name type="scientific">Plectus sambesii</name>
    <dbReference type="NCBI Taxonomy" id="2011161"/>
    <lineage>
        <taxon>Eukaryota</taxon>
        <taxon>Metazoa</taxon>
        <taxon>Ecdysozoa</taxon>
        <taxon>Nematoda</taxon>
        <taxon>Chromadorea</taxon>
        <taxon>Plectida</taxon>
        <taxon>Plectina</taxon>
        <taxon>Plectoidea</taxon>
        <taxon>Plectidae</taxon>
        <taxon>Plectus</taxon>
    </lineage>
</organism>
<keyword evidence="2" id="KW-1185">Reference proteome</keyword>
<protein>
    <submittedName>
        <fullName evidence="3">Uncharacterized protein</fullName>
    </submittedName>
</protein>
<accession>A0A914VY02</accession>
<sequence length="107" mass="11739">MSVKVTELVVGYEAARIYLGLGGGLHVVANRMGRAQWTGSAVTRRRSRLRRAAINQWSGSGRRWVCARRPSHSSTPARRRSLAAGQQQIDQSTTTRNSGQLGAAIMY</sequence>
<feature type="compositionally biased region" description="Polar residues" evidence="1">
    <location>
        <begin position="84"/>
        <end position="100"/>
    </location>
</feature>
<evidence type="ECO:0000313" key="2">
    <source>
        <dbReference type="Proteomes" id="UP000887566"/>
    </source>
</evidence>
<feature type="compositionally biased region" description="Basic residues" evidence="1">
    <location>
        <begin position="65"/>
        <end position="81"/>
    </location>
</feature>